<feature type="binding site" evidence="4">
    <location>
        <position position="62"/>
    </location>
    <ligand>
        <name>molybdate</name>
        <dbReference type="ChEBI" id="CHEBI:36264"/>
    </ligand>
</feature>
<feature type="binding site" evidence="4">
    <location>
        <position position="34"/>
    </location>
    <ligand>
        <name>molybdate</name>
        <dbReference type="ChEBI" id="CHEBI:36264"/>
    </ligand>
</feature>
<reference evidence="7" key="1">
    <citation type="submission" date="2016-10" db="EMBL/GenBank/DDBJ databases">
        <authorList>
            <person name="Varghese N."/>
            <person name="Submissions S."/>
        </authorList>
    </citation>
    <scope>NUCLEOTIDE SEQUENCE [LARGE SCALE GENOMIC DNA]</scope>
    <source>
        <strain evidence="7">CGMCC 4.5579</strain>
    </source>
</reference>
<feature type="binding site" evidence="4">
    <location>
        <position position="180"/>
    </location>
    <ligand>
        <name>molybdate</name>
        <dbReference type="ChEBI" id="CHEBI:36264"/>
    </ligand>
</feature>
<dbReference type="EMBL" id="FOWW01000002">
    <property type="protein sequence ID" value="SFP47652.1"/>
    <property type="molecule type" value="Genomic_DNA"/>
</dbReference>
<evidence type="ECO:0000256" key="5">
    <source>
        <dbReference type="SAM" id="SignalP"/>
    </source>
</evidence>
<dbReference type="AlphaFoldDB" id="A0A1I5QN55"/>
<evidence type="ECO:0000313" key="6">
    <source>
        <dbReference type="EMBL" id="SFP47652.1"/>
    </source>
</evidence>
<feature type="chain" id="PRO_5011567366" evidence="5">
    <location>
        <begin position="22"/>
        <end position="244"/>
    </location>
</feature>
<keyword evidence="7" id="KW-1185">Reference proteome</keyword>
<evidence type="ECO:0000256" key="4">
    <source>
        <dbReference type="PIRSR" id="PIRSR004846-1"/>
    </source>
</evidence>
<dbReference type="Pfam" id="PF13531">
    <property type="entry name" value="SBP_bac_11"/>
    <property type="match status" value="1"/>
</dbReference>
<protein>
    <submittedName>
        <fullName evidence="6">Molybdate transport system substrate-binding protein</fullName>
    </submittedName>
</protein>
<feature type="binding site" evidence="4">
    <location>
        <position position="162"/>
    </location>
    <ligand>
        <name>molybdate</name>
        <dbReference type="ChEBI" id="CHEBI:36264"/>
    </ligand>
</feature>
<gene>
    <name evidence="6" type="ORF">SAMN05421810_102699</name>
</gene>
<dbReference type="GO" id="GO:0015689">
    <property type="term" value="P:molybdate ion transport"/>
    <property type="evidence" value="ECO:0007669"/>
    <property type="project" value="InterPro"/>
</dbReference>
<comment type="similarity">
    <text evidence="1">Belongs to the bacterial solute-binding protein ModA family.</text>
</comment>
<evidence type="ECO:0000256" key="1">
    <source>
        <dbReference type="ARBA" id="ARBA00009175"/>
    </source>
</evidence>
<evidence type="ECO:0000313" key="7">
    <source>
        <dbReference type="Proteomes" id="UP000198727"/>
    </source>
</evidence>
<dbReference type="Gene3D" id="3.40.190.10">
    <property type="entry name" value="Periplasmic binding protein-like II"/>
    <property type="match status" value="2"/>
</dbReference>
<dbReference type="PANTHER" id="PTHR30632:SF0">
    <property type="entry name" value="SULFATE-BINDING PROTEIN"/>
    <property type="match status" value="1"/>
</dbReference>
<dbReference type="RefSeq" id="WP_092529406.1">
    <property type="nucleotide sequence ID" value="NZ_FOWW01000002.1"/>
</dbReference>
<dbReference type="PIRSF" id="PIRSF004846">
    <property type="entry name" value="ModA"/>
    <property type="match status" value="1"/>
</dbReference>
<dbReference type="GO" id="GO:0046872">
    <property type="term" value="F:metal ion binding"/>
    <property type="evidence" value="ECO:0007669"/>
    <property type="project" value="UniProtKB-KW"/>
</dbReference>
<dbReference type="PANTHER" id="PTHR30632">
    <property type="entry name" value="MOLYBDATE-BINDING PERIPLASMIC PROTEIN"/>
    <property type="match status" value="1"/>
</dbReference>
<accession>A0A1I5QN55</accession>
<keyword evidence="3 5" id="KW-0732">Signal</keyword>
<feature type="signal peptide" evidence="5">
    <location>
        <begin position="1"/>
        <end position="21"/>
    </location>
</feature>
<name>A0A1I5QN55_9PSEU</name>
<evidence type="ECO:0000256" key="2">
    <source>
        <dbReference type="ARBA" id="ARBA00022723"/>
    </source>
</evidence>
<sequence>MRRPAAVLLAAVLVATGCAGAAGGTTLTVFAAASLTESFGALEHRFEADHPGVDVRLNLGGSARLAQQIAEGAPADVFAAADPEAMRRAGERVAEPAVFATNRLTVVVAPGNPLGVTGLADLARPDVTTVVCAPRVPCGAAAQRLAALAGAPLRPASEEQDVKAVLNKVRVGAADAGLVYVTDAPVAAGAVDTVEIPAAERVVNDYPIAVLRDAPAGELARAFVDLVLGPVGREELAARGFGTP</sequence>
<dbReference type="OrthoDB" id="9785015at2"/>
<dbReference type="SUPFAM" id="SSF53850">
    <property type="entry name" value="Periplasmic binding protein-like II"/>
    <property type="match status" value="1"/>
</dbReference>
<dbReference type="GO" id="GO:0030973">
    <property type="term" value="F:molybdate ion binding"/>
    <property type="evidence" value="ECO:0007669"/>
    <property type="project" value="TreeGrafter"/>
</dbReference>
<dbReference type="Proteomes" id="UP000198727">
    <property type="component" value="Unassembled WGS sequence"/>
</dbReference>
<organism evidence="6 7">
    <name type="scientific">Amycolatopsis arida</name>
    <dbReference type="NCBI Taxonomy" id="587909"/>
    <lineage>
        <taxon>Bacteria</taxon>
        <taxon>Bacillati</taxon>
        <taxon>Actinomycetota</taxon>
        <taxon>Actinomycetes</taxon>
        <taxon>Pseudonocardiales</taxon>
        <taxon>Pseudonocardiaceae</taxon>
        <taxon>Amycolatopsis</taxon>
    </lineage>
</organism>
<dbReference type="STRING" id="587909.SAMN05421810_102699"/>
<evidence type="ECO:0000256" key="3">
    <source>
        <dbReference type="ARBA" id="ARBA00022729"/>
    </source>
</evidence>
<keyword evidence="4" id="KW-0500">Molybdenum</keyword>
<dbReference type="InterPro" id="IPR050682">
    <property type="entry name" value="ModA/WtpA"/>
</dbReference>
<dbReference type="InterPro" id="IPR005950">
    <property type="entry name" value="ModA"/>
</dbReference>
<keyword evidence="2 4" id="KW-0479">Metal-binding</keyword>
<dbReference type="NCBIfam" id="TIGR01256">
    <property type="entry name" value="modA"/>
    <property type="match status" value="1"/>
</dbReference>
<dbReference type="PROSITE" id="PS51257">
    <property type="entry name" value="PROKAR_LIPOPROTEIN"/>
    <property type="match status" value="1"/>
</dbReference>
<proteinExistence type="inferred from homology"/>